<evidence type="ECO:0000256" key="4">
    <source>
        <dbReference type="ARBA" id="ARBA00023139"/>
    </source>
</evidence>
<gene>
    <name evidence="6" type="ORF">I6N95_10415</name>
</gene>
<dbReference type="InterPro" id="IPR006059">
    <property type="entry name" value="SBP"/>
</dbReference>
<proteinExistence type="predicted"/>
<dbReference type="Pfam" id="PF01547">
    <property type="entry name" value="SBP_bac_1"/>
    <property type="match status" value="1"/>
</dbReference>
<dbReference type="Gene3D" id="3.40.190.10">
    <property type="entry name" value="Periplasmic binding protein-like II"/>
    <property type="match status" value="1"/>
</dbReference>
<dbReference type="PANTHER" id="PTHR43649">
    <property type="entry name" value="ARABINOSE-BINDING PROTEIN-RELATED"/>
    <property type="match status" value="1"/>
</dbReference>
<keyword evidence="3" id="KW-0472">Membrane</keyword>
<name>A0A940PCD9_9ENTE</name>
<evidence type="ECO:0000256" key="5">
    <source>
        <dbReference type="ARBA" id="ARBA00023288"/>
    </source>
</evidence>
<accession>A0A940PCD9</accession>
<evidence type="ECO:0000256" key="2">
    <source>
        <dbReference type="ARBA" id="ARBA00022729"/>
    </source>
</evidence>
<dbReference type="RefSeq" id="WP_209527346.1">
    <property type="nucleotide sequence ID" value="NZ_JAEEGA010000006.1"/>
</dbReference>
<keyword evidence="7" id="KW-1185">Reference proteome</keyword>
<keyword evidence="5" id="KW-0449">Lipoprotein</keyword>
<dbReference type="AlphaFoldDB" id="A0A940PCD9"/>
<keyword evidence="1" id="KW-1003">Cell membrane</keyword>
<protein>
    <submittedName>
        <fullName evidence="6">Extracellular solute-binding protein</fullName>
    </submittedName>
</protein>
<dbReference type="SUPFAM" id="SSF53850">
    <property type="entry name" value="Periplasmic binding protein-like II"/>
    <property type="match status" value="1"/>
</dbReference>
<dbReference type="EMBL" id="JAEEGA010000006">
    <property type="protein sequence ID" value="MBP1041418.1"/>
    <property type="molecule type" value="Genomic_DNA"/>
</dbReference>
<dbReference type="PANTHER" id="PTHR43649:SF33">
    <property type="entry name" value="POLYGALACTURONAN_RHAMNOGALACTURONAN-BINDING PROTEIN YTCQ"/>
    <property type="match status" value="1"/>
</dbReference>
<dbReference type="PROSITE" id="PS51257">
    <property type="entry name" value="PROKAR_LIPOPROTEIN"/>
    <property type="match status" value="1"/>
</dbReference>
<keyword evidence="4" id="KW-0564">Palmitate</keyword>
<dbReference type="Proteomes" id="UP000674938">
    <property type="component" value="Unassembled WGS sequence"/>
</dbReference>
<evidence type="ECO:0000313" key="6">
    <source>
        <dbReference type="EMBL" id="MBP1041418.1"/>
    </source>
</evidence>
<sequence length="433" mass="47769">MTKKIKVIVSVLVLLLLIGGCGKKKESAKTSDGKTKLEMWTFVEQHAKFFNDAATSWNKENPDEQIELKTNVLAYDQMHQKLQVALTSGSGAPDISDIEIGKFSSMTKGNKVPLESFNDEIADIKDVLVTSRLDNFTVDGNVLGLDYHVGSSVVFYNMEIMDEAGINPDDIKTWADFEAAGKVVKEKTGKPITDLNTTNATQYYLMVTQQHSDIIQEGKSDLANEASVRALDYLQGLIYDSKVAGKSAGGFNDTEEFFPTFNEGQSAAVVYPIWYMSRMVDYMPDLSGKIKITPLPIFNEGDDRSAGIGGTATVVTNQASNKELAKKFIVYAKASKEGAINIWNELGFDPIRTDVWESDELRAENKFTNYFGTNIFDVLAEVSDEIGTISWTDPLYATVSDKIGTDVFPNTLEENNETPKEALAKVDKAVNAK</sequence>
<reference evidence="6" key="1">
    <citation type="submission" date="2020-12" db="EMBL/GenBank/DDBJ databases">
        <title>Vagococcus allomyrinae sp. nov. and Enterococcus lavae sp. nov., isolated from the larvae of Allomyrina dichotoma.</title>
        <authorList>
            <person name="Lee S.D."/>
        </authorList>
    </citation>
    <scope>NUCLEOTIDE SEQUENCE</scope>
    <source>
        <strain evidence="6">BWB3-3</strain>
    </source>
</reference>
<evidence type="ECO:0000256" key="1">
    <source>
        <dbReference type="ARBA" id="ARBA00022475"/>
    </source>
</evidence>
<keyword evidence="2" id="KW-0732">Signal</keyword>
<evidence type="ECO:0000313" key="7">
    <source>
        <dbReference type="Proteomes" id="UP000674938"/>
    </source>
</evidence>
<organism evidence="6 7">
    <name type="scientific">Vagococcus allomyrinae</name>
    <dbReference type="NCBI Taxonomy" id="2794353"/>
    <lineage>
        <taxon>Bacteria</taxon>
        <taxon>Bacillati</taxon>
        <taxon>Bacillota</taxon>
        <taxon>Bacilli</taxon>
        <taxon>Lactobacillales</taxon>
        <taxon>Enterococcaceae</taxon>
        <taxon>Vagococcus</taxon>
    </lineage>
</organism>
<comment type="caution">
    <text evidence="6">The sequence shown here is derived from an EMBL/GenBank/DDBJ whole genome shotgun (WGS) entry which is preliminary data.</text>
</comment>
<dbReference type="InterPro" id="IPR050490">
    <property type="entry name" value="Bact_solute-bd_prot1"/>
</dbReference>
<evidence type="ECO:0000256" key="3">
    <source>
        <dbReference type="ARBA" id="ARBA00023136"/>
    </source>
</evidence>